<dbReference type="EMBL" id="SRSO01000051">
    <property type="protein sequence ID" value="TGV00247.1"/>
    <property type="molecule type" value="Genomic_DNA"/>
</dbReference>
<dbReference type="Gene3D" id="2.180.10.10">
    <property type="entry name" value="RHS repeat-associated core"/>
    <property type="match status" value="1"/>
</dbReference>
<sequence>MPMPNRNIEGNYRYGYQGEFAEKEKEIGEGRNSFQLRLWDSRIGRWLTTDPYGQFASPYVGMGNNPVAFVDPDGGFCEDTNGNQIPCPDGYGHFDGPTEQTGLFWDGEYAGLKSSLVTINASRYPAPPNGLANSNNNIQGSINYNGVLELALNGVENFGGTSNFKLYGAAFTGDMYKTATVNVNWVNGAKVIGNLKLGYDVGKDVYKAATNEGQKRDDAITGLATTGVVAGATRLYPPIGVIYTGATIIKETETWKQAVHDARQENIRKRLENGEYGLTDLPKNLEFRQGQ</sequence>
<evidence type="ECO:0008006" key="3">
    <source>
        <dbReference type="Google" id="ProtNLM"/>
    </source>
</evidence>
<name>A0A4S1DQW7_9FLAO</name>
<dbReference type="NCBIfam" id="TIGR03696">
    <property type="entry name" value="Rhs_assc_core"/>
    <property type="match status" value="1"/>
</dbReference>
<evidence type="ECO:0000313" key="1">
    <source>
        <dbReference type="EMBL" id="TGV00247.1"/>
    </source>
</evidence>
<gene>
    <name evidence="1" type="ORF">EM932_20450</name>
</gene>
<organism evidence="1 2">
    <name type="scientific">Flavivirga rizhaonensis</name>
    <dbReference type="NCBI Taxonomy" id="2559571"/>
    <lineage>
        <taxon>Bacteria</taxon>
        <taxon>Pseudomonadati</taxon>
        <taxon>Bacteroidota</taxon>
        <taxon>Flavobacteriia</taxon>
        <taxon>Flavobacteriales</taxon>
        <taxon>Flavobacteriaceae</taxon>
        <taxon>Flavivirga</taxon>
    </lineage>
</organism>
<accession>A0A4S1DQW7</accession>
<keyword evidence="2" id="KW-1185">Reference proteome</keyword>
<evidence type="ECO:0000313" key="2">
    <source>
        <dbReference type="Proteomes" id="UP000307602"/>
    </source>
</evidence>
<dbReference type="Proteomes" id="UP000307602">
    <property type="component" value="Unassembled WGS sequence"/>
</dbReference>
<reference evidence="1 2" key="1">
    <citation type="submission" date="2019-04" db="EMBL/GenBank/DDBJ databases">
        <authorList>
            <person name="Liu A."/>
        </authorList>
    </citation>
    <scope>NUCLEOTIDE SEQUENCE [LARGE SCALE GENOMIC DNA]</scope>
    <source>
        <strain evidence="1 2">RZ03</strain>
    </source>
</reference>
<protein>
    <recommendedName>
        <fullName evidence="3">RHS repeat-associated core domain-containing protein</fullName>
    </recommendedName>
</protein>
<dbReference type="InterPro" id="IPR022385">
    <property type="entry name" value="Rhs_assc_core"/>
</dbReference>
<proteinExistence type="predicted"/>
<dbReference type="OrthoDB" id="2972467at2"/>
<dbReference type="AlphaFoldDB" id="A0A4S1DQW7"/>
<comment type="caution">
    <text evidence="1">The sequence shown here is derived from an EMBL/GenBank/DDBJ whole genome shotgun (WGS) entry which is preliminary data.</text>
</comment>